<dbReference type="OrthoDB" id="9770517at2"/>
<evidence type="ECO:0000256" key="6">
    <source>
        <dbReference type="ARBA" id="ARBA00023237"/>
    </source>
</evidence>
<reference evidence="12 13" key="2">
    <citation type="submission" date="2018-08" db="EMBL/GenBank/DDBJ databases">
        <title>Recombination of ecologically and evolutionarily significant loci maintains genetic cohesion in the Pseudomonas syringae species complex.</title>
        <authorList>
            <person name="Dillon M."/>
            <person name="Thakur S."/>
            <person name="Almeida R.N.D."/>
            <person name="Weir B.S."/>
            <person name="Guttman D.S."/>
        </authorList>
    </citation>
    <scope>NUCLEOTIDE SEQUENCE [LARGE SCALE GENOMIC DNA]</scope>
    <source>
        <strain evidence="12 13">ICMP 6917</strain>
    </source>
</reference>
<keyword evidence="2 8" id="KW-1134">Transmembrane beta strand</keyword>
<keyword evidence="14" id="KW-1185">Reference proteome</keyword>
<dbReference type="Proteomes" id="UP000278332">
    <property type="component" value="Unassembled WGS sequence"/>
</dbReference>
<dbReference type="Proteomes" id="UP000614982">
    <property type="component" value="Unassembled WGS sequence"/>
</dbReference>
<dbReference type="GeneID" id="93659230"/>
<name>A0A024CJN1_PSECI</name>
<dbReference type="NCBIfam" id="TIGR01845">
    <property type="entry name" value="outer_NodT"/>
    <property type="match status" value="1"/>
</dbReference>
<feature type="region of interest" description="Disordered" evidence="9">
    <location>
        <begin position="97"/>
        <end position="125"/>
    </location>
</feature>
<dbReference type="GO" id="GO:0015562">
    <property type="term" value="F:efflux transmembrane transporter activity"/>
    <property type="evidence" value="ECO:0007669"/>
    <property type="project" value="InterPro"/>
</dbReference>
<evidence type="ECO:0000256" key="4">
    <source>
        <dbReference type="ARBA" id="ARBA00023136"/>
    </source>
</evidence>
<dbReference type="PANTHER" id="PTHR30203">
    <property type="entry name" value="OUTER MEMBRANE CATION EFFLUX PROTEIN"/>
    <property type="match status" value="1"/>
</dbReference>
<reference evidence="11 14" key="3">
    <citation type="submission" date="2020-05" db="EMBL/GenBank/DDBJ databases">
        <title>Genetic diversity of Pseudomonas cichorii.</title>
        <authorList>
            <person name="Tani S."/>
            <person name="Yagi H."/>
            <person name="Hashimoto S."/>
            <person name="Iiyama K."/>
            <person name="Furuya N."/>
        </authorList>
    </citation>
    <scope>NUCLEOTIDE SEQUENCE [LARGE SCALE GENOMIC DNA]</scope>
    <source>
        <strain evidence="11 14">LMG 2162</strain>
    </source>
</reference>
<keyword evidence="3 8" id="KW-0812">Transmembrane</keyword>
<evidence type="ECO:0000256" key="5">
    <source>
        <dbReference type="ARBA" id="ARBA00023139"/>
    </source>
</evidence>
<evidence type="ECO:0000313" key="11">
    <source>
        <dbReference type="EMBL" id="GFM90033.1"/>
    </source>
</evidence>
<evidence type="ECO:0000313" key="14">
    <source>
        <dbReference type="Proteomes" id="UP000614982"/>
    </source>
</evidence>
<protein>
    <submittedName>
        <fullName evidence="11">Membrane protein</fullName>
    </submittedName>
    <submittedName>
        <fullName evidence="10">PseA</fullName>
    </submittedName>
    <submittedName>
        <fullName evidence="12">RND efflux system, outer membrane lipoprotein</fullName>
    </submittedName>
</protein>
<evidence type="ECO:0000313" key="13">
    <source>
        <dbReference type="Proteomes" id="UP000278332"/>
    </source>
</evidence>
<dbReference type="EMBL" id="KJ513094">
    <property type="protein sequence ID" value="AHZ34244.1"/>
    <property type="molecule type" value="Genomic_DNA"/>
</dbReference>
<accession>A0A024CJN1</accession>
<evidence type="ECO:0000256" key="3">
    <source>
        <dbReference type="ARBA" id="ARBA00022692"/>
    </source>
</evidence>
<reference evidence="10" key="1">
    <citation type="submission" date="2014-02" db="EMBL/GenBank/DDBJ databases">
        <title>Characterization of Cichopeptins, New Phytotoxic Cyclic Lipodepsipeptidess Produced by Pseudomonas cichorii SF1-54, and Their Role in Bacterial Midrib Rot Disease of Lettuce.</title>
        <authorList>
            <person name="Huang C.-J."/>
            <person name="Pauwelyn E."/>
            <person name="Ongena M."/>
            <person name="Leclere V."/>
            <person name="Jacques P."/>
            <person name="Bleyaert P."/>
            <person name="Hofte M."/>
        </authorList>
    </citation>
    <scope>NUCLEOTIDE SEQUENCE</scope>
    <source>
        <strain evidence="10">SF1-54</strain>
    </source>
</reference>
<evidence type="ECO:0000313" key="12">
    <source>
        <dbReference type="EMBL" id="RMR62421.1"/>
    </source>
</evidence>
<evidence type="ECO:0000256" key="1">
    <source>
        <dbReference type="ARBA" id="ARBA00007613"/>
    </source>
</evidence>
<dbReference type="AlphaFoldDB" id="A0A024CJN1"/>
<dbReference type="EMBL" id="BLWA01000001">
    <property type="protein sequence ID" value="GFM90033.1"/>
    <property type="molecule type" value="Genomic_DNA"/>
</dbReference>
<gene>
    <name evidence="12" type="ORF">ALP84_01739</name>
    <name evidence="11" type="ORF">PSCICP_00050</name>
</gene>
<dbReference type="PROSITE" id="PS51257">
    <property type="entry name" value="PROKAR_LIPOPROTEIN"/>
    <property type="match status" value="1"/>
</dbReference>
<keyword evidence="6" id="KW-0998">Cell outer membrane</keyword>
<evidence type="ECO:0000256" key="7">
    <source>
        <dbReference type="ARBA" id="ARBA00023288"/>
    </source>
</evidence>
<proteinExistence type="inferred from homology"/>
<dbReference type="InterPro" id="IPR003423">
    <property type="entry name" value="OMP_efflux"/>
</dbReference>
<evidence type="ECO:0000313" key="10">
    <source>
        <dbReference type="EMBL" id="AHZ34244.1"/>
    </source>
</evidence>
<dbReference type="InterPro" id="IPR010131">
    <property type="entry name" value="MdtP/NodT-like"/>
</dbReference>
<dbReference type="Gene3D" id="2.20.200.10">
    <property type="entry name" value="Outer membrane efflux proteins (OEP)"/>
    <property type="match status" value="1"/>
</dbReference>
<dbReference type="Pfam" id="PF02321">
    <property type="entry name" value="OEP"/>
    <property type="match status" value="2"/>
</dbReference>
<comment type="similarity">
    <text evidence="1 8">Belongs to the outer membrane factor (OMF) (TC 1.B.17) family.</text>
</comment>
<keyword evidence="7 8" id="KW-0449">Lipoprotein</keyword>
<evidence type="ECO:0000256" key="2">
    <source>
        <dbReference type="ARBA" id="ARBA00022452"/>
    </source>
</evidence>
<keyword evidence="5 8" id="KW-0564">Palmitate</keyword>
<evidence type="ECO:0000256" key="9">
    <source>
        <dbReference type="SAM" id="MobiDB-lite"/>
    </source>
</evidence>
<organism evidence="10">
    <name type="scientific">Pseudomonas cichorii</name>
    <dbReference type="NCBI Taxonomy" id="36746"/>
    <lineage>
        <taxon>Bacteria</taxon>
        <taxon>Pseudomonadati</taxon>
        <taxon>Pseudomonadota</taxon>
        <taxon>Gammaproteobacteria</taxon>
        <taxon>Pseudomonadales</taxon>
        <taxon>Pseudomonadaceae</taxon>
        <taxon>Pseudomonas</taxon>
    </lineage>
</organism>
<dbReference type="EMBL" id="RBRY01000025">
    <property type="protein sequence ID" value="RMR62421.1"/>
    <property type="molecule type" value="Genomic_DNA"/>
</dbReference>
<dbReference type="SUPFAM" id="SSF56954">
    <property type="entry name" value="Outer membrane efflux proteins (OEP)"/>
    <property type="match status" value="1"/>
</dbReference>
<keyword evidence="4 8" id="KW-0472">Membrane</keyword>
<comment type="subcellular location">
    <subcellularLocation>
        <location evidence="8">Cell outer membrane</location>
        <topology evidence="8">Lipid-anchor</topology>
    </subcellularLocation>
</comment>
<dbReference type="GO" id="GO:0009279">
    <property type="term" value="C:cell outer membrane"/>
    <property type="evidence" value="ECO:0007669"/>
    <property type="project" value="UniProtKB-SubCell"/>
</dbReference>
<dbReference type="Gene3D" id="1.20.1600.10">
    <property type="entry name" value="Outer membrane efflux proteins (OEP)"/>
    <property type="match status" value="1"/>
</dbReference>
<dbReference type="RefSeq" id="WP_025260137.1">
    <property type="nucleotide sequence ID" value="NZ_BLVX01000014.1"/>
</dbReference>
<sequence>MDIFKTAAKRSLPILIALITSGCVMGPDYQPPAVSMPAQWHAPLPHGASVKALSGWWQQFNDPQLERLLQWAEADSPTLDQARASIQQARATLAVSDADASPTLRGSLSRNRTGERQDSTRQSYSSSSAGLDAAWELDLFGKFRRNREAAANRIQARVDDWHDARVSLAAEVADDYVQYRGCQRLVLAYQEQLDSQRQTAELTGLSLRAGFTAPADLVLTQASAASSQSTLINQRSECELLLKQLTQLTGSDENRVRELLGQAPAILPSPARLDVHSIPADLIRQRPDLASRERELAAASADIGVAEAQRWPSLSLSGSFAVGTSNGQLLRNWTVGPLLSLPLLDGGLGRATVKSAEAAYDSALAAYRQTLRTSVGEVEQALVRLDAARRREADVERATQGYSEYFQAVDKSWQAGGVSILDREVARRSALDARIELITLQQEQVRYWIALYKALGGGWQDSPENRSVAQASTGERS</sequence>
<evidence type="ECO:0000256" key="8">
    <source>
        <dbReference type="RuleBase" id="RU362097"/>
    </source>
</evidence>